<dbReference type="EMBL" id="ML977569">
    <property type="protein sequence ID" value="KAF2003991.1"/>
    <property type="molecule type" value="Genomic_DNA"/>
</dbReference>
<evidence type="ECO:0000313" key="2">
    <source>
        <dbReference type="EMBL" id="KAF2003991.1"/>
    </source>
</evidence>
<protein>
    <submittedName>
        <fullName evidence="2">Uncharacterized protein</fullName>
    </submittedName>
</protein>
<organism evidence="2 3">
    <name type="scientific">Amniculicola lignicola CBS 123094</name>
    <dbReference type="NCBI Taxonomy" id="1392246"/>
    <lineage>
        <taxon>Eukaryota</taxon>
        <taxon>Fungi</taxon>
        <taxon>Dikarya</taxon>
        <taxon>Ascomycota</taxon>
        <taxon>Pezizomycotina</taxon>
        <taxon>Dothideomycetes</taxon>
        <taxon>Pleosporomycetidae</taxon>
        <taxon>Pleosporales</taxon>
        <taxon>Amniculicolaceae</taxon>
        <taxon>Amniculicola</taxon>
    </lineage>
</organism>
<dbReference type="AlphaFoldDB" id="A0A6A5WUX3"/>
<dbReference type="Proteomes" id="UP000799779">
    <property type="component" value="Unassembled WGS sequence"/>
</dbReference>
<reference evidence="2" key="1">
    <citation type="journal article" date="2020" name="Stud. Mycol.">
        <title>101 Dothideomycetes genomes: a test case for predicting lifestyles and emergence of pathogens.</title>
        <authorList>
            <person name="Haridas S."/>
            <person name="Albert R."/>
            <person name="Binder M."/>
            <person name="Bloem J."/>
            <person name="Labutti K."/>
            <person name="Salamov A."/>
            <person name="Andreopoulos B."/>
            <person name="Baker S."/>
            <person name="Barry K."/>
            <person name="Bills G."/>
            <person name="Bluhm B."/>
            <person name="Cannon C."/>
            <person name="Castanera R."/>
            <person name="Culley D."/>
            <person name="Daum C."/>
            <person name="Ezra D."/>
            <person name="Gonzalez J."/>
            <person name="Henrissat B."/>
            <person name="Kuo A."/>
            <person name="Liang C."/>
            <person name="Lipzen A."/>
            <person name="Lutzoni F."/>
            <person name="Magnuson J."/>
            <person name="Mondo S."/>
            <person name="Nolan M."/>
            <person name="Ohm R."/>
            <person name="Pangilinan J."/>
            <person name="Park H.-J."/>
            <person name="Ramirez L."/>
            <person name="Alfaro M."/>
            <person name="Sun H."/>
            <person name="Tritt A."/>
            <person name="Yoshinaga Y."/>
            <person name="Zwiers L.-H."/>
            <person name="Turgeon B."/>
            <person name="Goodwin S."/>
            <person name="Spatafora J."/>
            <person name="Crous P."/>
            <person name="Grigoriev I."/>
        </authorList>
    </citation>
    <scope>NUCLEOTIDE SEQUENCE</scope>
    <source>
        <strain evidence="2">CBS 123094</strain>
    </source>
</reference>
<evidence type="ECO:0000313" key="3">
    <source>
        <dbReference type="Proteomes" id="UP000799779"/>
    </source>
</evidence>
<feature type="compositionally biased region" description="Low complexity" evidence="1">
    <location>
        <begin position="28"/>
        <end position="49"/>
    </location>
</feature>
<name>A0A6A5WUX3_9PLEO</name>
<sequence length="85" mass="9263">MRLCSTDCQVALPSTSFAPNCVLALPSFSSPPSSSQSLSDSSIPISSPDTRLHPLAHHRYSLKIKMAFRSDSPNPQKETAFPTRM</sequence>
<accession>A0A6A5WUX3</accession>
<feature type="region of interest" description="Disordered" evidence="1">
    <location>
        <begin position="28"/>
        <end position="51"/>
    </location>
</feature>
<proteinExistence type="predicted"/>
<gene>
    <name evidence="2" type="ORF">P154DRAFT_64278</name>
</gene>
<evidence type="ECO:0000256" key="1">
    <source>
        <dbReference type="SAM" id="MobiDB-lite"/>
    </source>
</evidence>
<keyword evidence="3" id="KW-1185">Reference proteome</keyword>